<organism evidence="2 3">
    <name type="scientific">Flavobacterium aurantiibacter</name>
    <dbReference type="NCBI Taxonomy" id="2023067"/>
    <lineage>
        <taxon>Bacteria</taxon>
        <taxon>Pseudomonadati</taxon>
        <taxon>Bacteroidota</taxon>
        <taxon>Flavobacteriia</taxon>
        <taxon>Flavobacteriales</taxon>
        <taxon>Flavobacteriaceae</taxon>
        <taxon>Flavobacterium</taxon>
    </lineage>
</organism>
<evidence type="ECO:0000256" key="1">
    <source>
        <dbReference type="SAM" id="SignalP"/>
    </source>
</evidence>
<evidence type="ECO:0000313" key="3">
    <source>
        <dbReference type="Proteomes" id="UP000216035"/>
    </source>
</evidence>
<comment type="caution">
    <text evidence="2">The sequence shown here is derived from an EMBL/GenBank/DDBJ whole genome shotgun (WGS) entry which is preliminary data.</text>
</comment>
<evidence type="ECO:0008006" key="4">
    <source>
        <dbReference type="Google" id="ProtNLM"/>
    </source>
</evidence>
<reference evidence="2 3" key="1">
    <citation type="submission" date="2017-07" db="EMBL/GenBank/DDBJ databases">
        <title>Flavobacterium cyanobacteriorum sp. nov., isolated from cyanobacterial aggregates in a eutrophic lake.</title>
        <authorList>
            <person name="Cai H."/>
        </authorList>
    </citation>
    <scope>NUCLEOTIDE SEQUENCE [LARGE SCALE GENOMIC DNA]</scope>
    <source>
        <strain evidence="2 3">TH167</strain>
    </source>
</reference>
<dbReference type="OrthoDB" id="9786191at2"/>
<dbReference type="PROSITE" id="PS51257">
    <property type="entry name" value="PROKAR_LIPOPROTEIN"/>
    <property type="match status" value="1"/>
</dbReference>
<name>A0A255ZZ94_9FLAO</name>
<feature type="chain" id="PRO_5012106709" description="Cytochrome c domain-containing protein" evidence="1">
    <location>
        <begin position="21"/>
        <end position="121"/>
    </location>
</feature>
<sequence length="121" mass="13135">MMYLRYLIVLSFAVALTSCTNDSTNDLIAEVPADEAVVYSRDIAPIVSNSCTNCHGAVPTLGAPMPLVTADQVRNAILNQDLLGRIALPNGDDLLMPQGGPRFPDATIELFVRWQQDGFQN</sequence>
<dbReference type="Proteomes" id="UP000216035">
    <property type="component" value="Unassembled WGS sequence"/>
</dbReference>
<keyword evidence="1" id="KW-0732">Signal</keyword>
<proteinExistence type="predicted"/>
<evidence type="ECO:0000313" key="2">
    <source>
        <dbReference type="EMBL" id="OYQ46766.1"/>
    </source>
</evidence>
<gene>
    <name evidence="2" type="ORF">CHX27_04070</name>
</gene>
<feature type="signal peptide" evidence="1">
    <location>
        <begin position="1"/>
        <end position="20"/>
    </location>
</feature>
<keyword evidence="3" id="KW-1185">Reference proteome</keyword>
<protein>
    <recommendedName>
        <fullName evidence="4">Cytochrome c domain-containing protein</fullName>
    </recommendedName>
</protein>
<accession>A0A255ZZ94</accession>
<dbReference type="EMBL" id="NOXX01000159">
    <property type="protein sequence ID" value="OYQ46766.1"/>
    <property type="molecule type" value="Genomic_DNA"/>
</dbReference>
<dbReference type="RefSeq" id="WP_094485490.1">
    <property type="nucleotide sequence ID" value="NZ_NOXX01000159.1"/>
</dbReference>
<dbReference type="AlphaFoldDB" id="A0A255ZZ94"/>